<dbReference type="RefSeq" id="WP_345380804.1">
    <property type="nucleotide sequence ID" value="NZ_BAABIC010000008.1"/>
</dbReference>
<dbReference type="Pfam" id="PF13462">
    <property type="entry name" value="Thioredoxin_4"/>
    <property type="match status" value="1"/>
</dbReference>
<dbReference type="Proteomes" id="UP001500325">
    <property type="component" value="Unassembled WGS sequence"/>
</dbReference>
<keyword evidence="6" id="KW-1133">Transmembrane helix</keyword>
<keyword evidence="9" id="KW-1185">Reference proteome</keyword>
<evidence type="ECO:0000256" key="3">
    <source>
        <dbReference type="ARBA" id="ARBA00023002"/>
    </source>
</evidence>
<protein>
    <submittedName>
        <fullName evidence="8">Thioredoxin domain-containing protein</fullName>
    </submittedName>
</protein>
<comment type="caution">
    <text evidence="8">The sequence shown here is derived from an EMBL/GenBank/DDBJ whole genome shotgun (WGS) entry which is preliminary data.</text>
</comment>
<evidence type="ECO:0000313" key="9">
    <source>
        <dbReference type="Proteomes" id="UP001500325"/>
    </source>
</evidence>
<feature type="domain" description="Thioredoxin-like fold" evidence="7">
    <location>
        <begin position="83"/>
        <end position="256"/>
    </location>
</feature>
<feature type="transmembrane region" description="Helical" evidence="6">
    <location>
        <begin position="38"/>
        <end position="59"/>
    </location>
</feature>
<gene>
    <name evidence="8" type="ORF">GCM10023215_26940</name>
</gene>
<keyword evidence="3" id="KW-0560">Oxidoreductase</keyword>
<keyword evidence="2" id="KW-0732">Signal</keyword>
<evidence type="ECO:0000256" key="5">
    <source>
        <dbReference type="ARBA" id="ARBA00023284"/>
    </source>
</evidence>
<keyword evidence="4" id="KW-1015">Disulfide bond</keyword>
<keyword evidence="6" id="KW-0472">Membrane</keyword>
<dbReference type="PANTHER" id="PTHR13887:SF14">
    <property type="entry name" value="DISULFIDE BOND FORMATION PROTEIN D"/>
    <property type="match status" value="1"/>
</dbReference>
<comment type="similarity">
    <text evidence="1">Belongs to the thioredoxin family. DsbA subfamily.</text>
</comment>
<dbReference type="PANTHER" id="PTHR13887">
    <property type="entry name" value="GLUTATHIONE S-TRANSFERASE KAPPA"/>
    <property type="match status" value="1"/>
</dbReference>
<evidence type="ECO:0000313" key="8">
    <source>
        <dbReference type="EMBL" id="GAA4689326.1"/>
    </source>
</evidence>
<dbReference type="InterPro" id="IPR036249">
    <property type="entry name" value="Thioredoxin-like_sf"/>
</dbReference>
<accession>A0ABP8WH27</accession>
<dbReference type="SUPFAM" id="SSF52833">
    <property type="entry name" value="Thioredoxin-like"/>
    <property type="match status" value="1"/>
</dbReference>
<dbReference type="Gene3D" id="3.40.30.10">
    <property type="entry name" value="Glutaredoxin"/>
    <property type="match status" value="1"/>
</dbReference>
<keyword evidence="6" id="KW-0812">Transmembrane</keyword>
<name>A0ABP8WH27_9PSEU</name>
<keyword evidence="5" id="KW-0676">Redox-active center</keyword>
<dbReference type="CDD" id="cd02972">
    <property type="entry name" value="DsbA_family"/>
    <property type="match status" value="1"/>
</dbReference>
<reference evidence="9" key="1">
    <citation type="journal article" date="2019" name="Int. J. Syst. Evol. Microbiol.">
        <title>The Global Catalogue of Microorganisms (GCM) 10K type strain sequencing project: providing services to taxonomists for standard genome sequencing and annotation.</title>
        <authorList>
            <consortium name="The Broad Institute Genomics Platform"/>
            <consortium name="The Broad Institute Genome Sequencing Center for Infectious Disease"/>
            <person name="Wu L."/>
            <person name="Ma J."/>
        </authorList>
    </citation>
    <scope>NUCLEOTIDE SEQUENCE [LARGE SCALE GENOMIC DNA]</scope>
    <source>
        <strain evidence="9">JCM 18055</strain>
    </source>
</reference>
<dbReference type="EMBL" id="BAABIC010000008">
    <property type="protein sequence ID" value="GAA4689326.1"/>
    <property type="molecule type" value="Genomic_DNA"/>
</dbReference>
<evidence type="ECO:0000256" key="4">
    <source>
        <dbReference type="ARBA" id="ARBA00023157"/>
    </source>
</evidence>
<evidence type="ECO:0000259" key="7">
    <source>
        <dbReference type="Pfam" id="PF13462"/>
    </source>
</evidence>
<organism evidence="8 9">
    <name type="scientific">Pseudonocardia yuanmonensis</name>
    <dbReference type="NCBI Taxonomy" id="1095914"/>
    <lineage>
        <taxon>Bacteria</taxon>
        <taxon>Bacillati</taxon>
        <taxon>Actinomycetota</taxon>
        <taxon>Actinomycetes</taxon>
        <taxon>Pseudonocardiales</taxon>
        <taxon>Pseudonocardiaceae</taxon>
        <taxon>Pseudonocardia</taxon>
    </lineage>
</organism>
<sequence length="257" mass="26463">MGGADRSDRKRRQAAAEARLRAAGITPKRRGFGGLSGTSLVLTIVAVVVIAAIVVGVVVTMNNRASDSAAPAATYPVARNGAVITAGQAAAPVTVDIYEDYLCPYCERFETTYKDELTTALNDGRIKVNYHAISILDRASNPVGYSTRAANAAICAADAGIFPAYHAQLYAEQPAEGSAGFSNDELTAKGTALGAGPAFGQCVAAQANTGLIENATNTAAAVPALQTNGQFGTPTIAVNGTKVDVNDTDWLQKAIQG</sequence>
<evidence type="ECO:0000256" key="6">
    <source>
        <dbReference type="SAM" id="Phobius"/>
    </source>
</evidence>
<evidence type="ECO:0000256" key="1">
    <source>
        <dbReference type="ARBA" id="ARBA00005791"/>
    </source>
</evidence>
<dbReference type="InterPro" id="IPR012336">
    <property type="entry name" value="Thioredoxin-like_fold"/>
</dbReference>
<proteinExistence type="inferred from homology"/>
<evidence type="ECO:0000256" key="2">
    <source>
        <dbReference type="ARBA" id="ARBA00022729"/>
    </source>
</evidence>